<dbReference type="RefSeq" id="XP_052946203.1">
    <property type="nucleotide sequence ID" value="XM_053087303.1"/>
</dbReference>
<protein>
    <recommendedName>
        <fullName evidence="10">Hexosyltransferase</fullName>
        <ecNumber evidence="10">2.4.1.-</ecNumber>
    </recommendedName>
</protein>
<sequence length="356" mass="40893">MEPVGVFVAILCMAKEVERRAMIRRSYESMRLQGDREGMAAVRVKFFSGRPRNAAEEEEVKAEMEAYDDLIILPITENLNQGKTFSVFERAAKNARVPSCTFKRTSNSGWSAECAGERAPDYVFKADMDTFLVLPELERRMRIMPRSKLYWGREHPLFFRFGAGYGLSFDLVQYIAESPFVRSHLRGQEDQRVGDWLRAHPEANRVVWLTEECWMYDHPKAAQPWTHGFIFPDTIRALNQDTAQDLTPPWVSGEELERWSTTSPSHASYAPVTTNLTHDQSAESLVEGSKLSLLHAHNLQDPLNDDERSRRIAEAWAGRPTREDRMAGWETGSTIWVHSVKKDEWWRDAEAVLLGN</sequence>
<dbReference type="EC" id="2.4.1.-" evidence="10"/>
<accession>A0AA38HA14</accession>
<dbReference type="GO" id="GO:0000139">
    <property type="term" value="C:Golgi membrane"/>
    <property type="evidence" value="ECO:0007669"/>
    <property type="project" value="UniProtKB-SubCell"/>
</dbReference>
<dbReference type="GO" id="GO:0016758">
    <property type="term" value="F:hexosyltransferase activity"/>
    <property type="evidence" value="ECO:0007669"/>
    <property type="project" value="InterPro"/>
</dbReference>
<evidence type="ECO:0000256" key="2">
    <source>
        <dbReference type="ARBA" id="ARBA00008661"/>
    </source>
</evidence>
<evidence type="ECO:0000256" key="9">
    <source>
        <dbReference type="ARBA" id="ARBA00023136"/>
    </source>
</evidence>
<name>A0AA38HA14_9TREE</name>
<keyword evidence="8 10" id="KW-0333">Golgi apparatus</keyword>
<keyword evidence="7" id="KW-1133">Transmembrane helix</keyword>
<dbReference type="GeneID" id="77726504"/>
<keyword evidence="4" id="KW-0808">Transferase</keyword>
<evidence type="ECO:0000256" key="10">
    <source>
        <dbReference type="RuleBase" id="RU363063"/>
    </source>
</evidence>
<proteinExistence type="inferred from homology"/>
<comment type="caution">
    <text evidence="11">The sequence shown here is derived from an EMBL/GenBank/DDBJ whole genome shotgun (WGS) entry which is preliminary data.</text>
</comment>
<evidence type="ECO:0000256" key="1">
    <source>
        <dbReference type="ARBA" id="ARBA00004323"/>
    </source>
</evidence>
<dbReference type="GO" id="GO:0051072">
    <property type="term" value="P:4,6-pyruvylated galactose residue biosynthetic process"/>
    <property type="evidence" value="ECO:0007669"/>
    <property type="project" value="TreeGrafter"/>
</dbReference>
<dbReference type="AlphaFoldDB" id="A0AA38HA14"/>
<reference evidence="11" key="1">
    <citation type="journal article" date="2022" name="G3 (Bethesda)">
        <title>High quality genome of the basidiomycete yeast Dioszegia hungarica PDD-24b-2 isolated from cloud water.</title>
        <authorList>
            <person name="Jarrige D."/>
            <person name="Haridas S."/>
            <person name="Bleykasten-Grosshans C."/>
            <person name="Joly M."/>
            <person name="Nadalig T."/>
            <person name="Sancelme M."/>
            <person name="Vuilleumier S."/>
            <person name="Grigoriev I.V."/>
            <person name="Amato P."/>
            <person name="Bringel F."/>
        </authorList>
    </citation>
    <scope>NUCLEOTIDE SEQUENCE</scope>
    <source>
        <strain evidence="11">PDD-24b-2</strain>
    </source>
</reference>
<keyword evidence="6" id="KW-0735">Signal-anchor</keyword>
<evidence type="ECO:0000256" key="4">
    <source>
        <dbReference type="ARBA" id="ARBA00022679"/>
    </source>
</evidence>
<keyword evidence="9" id="KW-0472">Membrane</keyword>
<dbReference type="InterPro" id="IPR002659">
    <property type="entry name" value="Glyco_trans_31"/>
</dbReference>
<dbReference type="EMBL" id="JAKWFO010000005">
    <property type="protein sequence ID" value="KAI9636426.1"/>
    <property type="molecule type" value="Genomic_DNA"/>
</dbReference>
<dbReference type="Proteomes" id="UP001164286">
    <property type="component" value="Unassembled WGS sequence"/>
</dbReference>
<comment type="similarity">
    <text evidence="2 10">Belongs to the glycosyltransferase 31 family.</text>
</comment>
<keyword evidence="5" id="KW-0812">Transmembrane</keyword>
<evidence type="ECO:0000256" key="6">
    <source>
        <dbReference type="ARBA" id="ARBA00022968"/>
    </source>
</evidence>
<evidence type="ECO:0000256" key="7">
    <source>
        <dbReference type="ARBA" id="ARBA00022989"/>
    </source>
</evidence>
<evidence type="ECO:0000256" key="8">
    <source>
        <dbReference type="ARBA" id="ARBA00023034"/>
    </source>
</evidence>
<gene>
    <name evidence="11" type="ORF">MKK02DRAFT_27082</name>
</gene>
<evidence type="ECO:0000313" key="11">
    <source>
        <dbReference type="EMBL" id="KAI9636426.1"/>
    </source>
</evidence>
<keyword evidence="3 10" id="KW-0328">Glycosyltransferase</keyword>
<comment type="subcellular location">
    <subcellularLocation>
        <location evidence="1 10">Golgi apparatus membrane</location>
        <topology evidence="1 10">Single-pass type II membrane protein</topology>
    </subcellularLocation>
</comment>
<evidence type="ECO:0000256" key="5">
    <source>
        <dbReference type="ARBA" id="ARBA00022692"/>
    </source>
</evidence>
<dbReference type="PANTHER" id="PTHR11214:SF351">
    <property type="entry name" value="BETA-1,3-GALACTOSYLTRANSFERASE PVG3"/>
    <property type="match status" value="1"/>
</dbReference>
<evidence type="ECO:0000313" key="12">
    <source>
        <dbReference type="Proteomes" id="UP001164286"/>
    </source>
</evidence>
<evidence type="ECO:0000256" key="3">
    <source>
        <dbReference type="ARBA" id="ARBA00022676"/>
    </source>
</evidence>
<dbReference type="PANTHER" id="PTHR11214">
    <property type="entry name" value="BETA-1,3-N-ACETYLGLUCOSAMINYLTRANSFERASE"/>
    <property type="match status" value="1"/>
</dbReference>
<organism evidence="11 12">
    <name type="scientific">Dioszegia hungarica</name>
    <dbReference type="NCBI Taxonomy" id="4972"/>
    <lineage>
        <taxon>Eukaryota</taxon>
        <taxon>Fungi</taxon>
        <taxon>Dikarya</taxon>
        <taxon>Basidiomycota</taxon>
        <taxon>Agaricomycotina</taxon>
        <taxon>Tremellomycetes</taxon>
        <taxon>Tremellales</taxon>
        <taxon>Bulleribasidiaceae</taxon>
        <taxon>Dioszegia</taxon>
    </lineage>
</organism>
<keyword evidence="12" id="KW-1185">Reference proteome</keyword>